<proteinExistence type="inferred from homology"/>
<name>A0A1I7Z6F4_9BILA</name>
<dbReference type="Pfam" id="PF06441">
    <property type="entry name" value="EHN"/>
    <property type="match status" value="1"/>
</dbReference>
<dbReference type="AlphaFoldDB" id="A0A1I7Z6F4"/>
<keyword evidence="4" id="KW-0256">Endoplasmic reticulum</keyword>
<keyword evidence="3 4" id="KW-0378">Hydrolase</keyword>
<keyword evidence="4" id="KW-0472">Membrane</keyword>
<dbReference type="PANTHER" id="PTHR21661:SF16">
    <property type="entry name" value="EPOXIDE HYDROLASE"/>
    <property type="match status" value="1"/>
</dbReference>
<evidence type="ECO:0000256" key="5">
    <source>
        <dbReference type="SAM" id="SignalP"/>
    </source>
</evidence>
<comment type="catalytic activity">
    <reaction evidence="4">
        <text>1-(4-methoxyphenyl)-N-methyl-N-[(3-methyloxetan-3-yl)methyl]methanamine + H2O = 2-{[(4-methoxybenzyl)(methyl)amino]methyl}-2-methylpropane-1,3-diol</text>
        <dbReference type="Rhea" id="RHEA:55764"/>
        <dbReference type="ChEBI" id="CHEBI:15377"/>
        <dbReference type="ChEBI" id="CHEBI:139161"/>
        <dbReference type="ChEBI" id="CHEBI:139164"/>
        <dbReference type="EC" id="3.3.2.9"/>
    </reaction>
</comment>
<keyword evidence="7" id="KW-1185">Reference proteome</keyword>
<organism evidence="7 8">
    <name type="scientific">Steinernema glaseri</name>
    <dbReference type="NCBI Taxonomy" id="37863"/>
    <lineage>
        <taxon>Eukaryota</taxon>
        <taxon>Metazoa</taxon>
        <taxon>Ecdysozoa</taxon>
        <taxon>Nematoda</taxon>
        <taxon>Chromadorea</taxon>
        <taxon>Rhabditida</taxon>
        <taxon>Tylenchina</taxon>
        <taxon>Panagrolaimomorpha</taxon>
        <taxon>Strongyloidoidea</taxon>
        <taxon>Steinernematidae</taxon>
        <taxon>Steinernema</taxon>
    </lineage>
</organism>
<feature type="chain" id="PRO_5009313050" description="Epoxide hydrolase" evidence="5">
    <location>
        <begin position="21"/>
        <end position="459"/>
    </location>
</feature>
<comment type="subcellular location">
    <subcellularLocation>
        <location evidence="4">Endoplasmic reticulum membrane</location>
    </subcellularLocation>
</comment>
<evidence type="ECO:0000259" key="6">
    <source>
        <dbReference type="Pfam" id="PF06441"/>
    </source>
</evidence>
<dbReference type="GO" id="GO:0097176">
    <property type="term" value="P:epoxide metabolic process"/>
    <property type="evidence" value="ECO:0007669"/>
    <property type="project" value="TreeGrafter"/>
</dbReference>
<dbReference type="GO" id="GO:0033961">
    <property type="term" value="F:cis-stilbene-oxide hydrolase activity"/>
    <property type="evidence" value="ECO:0007669"/>
    <property type="project" value="UniProtKB-UniRule"/>
</dbReference>
<accession>A0A1I7Z6F4</accession>
<dbReference type="Gene3D" id="3.40.50.1820">
    <property type="entry name" value="alpha/beta hydrolase"/>
    <property type="match status" value="1"/>
</dbReference>
<dbReference type="PIRSF" id="PIRSF001112">
    <property type="entry name" value="Epoxide_hydrolase"/>
    <property type="match status" value="1"/>
</dbReference>
<dbReference type="EC" id="3.3.2.9" evidence="4"/>
<dbReference type="GO" id="GO:0005789">
    <property type="term" value="C:endoplasmic reticulum membrane"/>
    <property type="evidence" value="ECO:0007669"/>
    <property type="project" value="UniProtKB-SubCell"/>
</dbReference>
<evidence type="ECO:0000256" key="1">
    <source>
        <dbReference type="ARBA" id="ARBA00010088"/>
    </source>
</evidence>
<reference evidence="8" key="1">
    <citation type="submission" date="2016-11" db="UniProtKB">
        <authorList>
            <consortium name="WormBaseParasite"/>
        </authorList>
    </citation>
    <scope>IDENTIFICATION</scope>
</reference>
<dbReference type="Proteomes" id="UP000095287">
    <property type="component" value="Unplaced"/>
</dbReference>
<dbReference type="WBParaSite" id="L893_g2332.t1">
    <property type="protein sequence ID" value="L893_g2332.t1"/>
    <property type="gene ID" value="L893_g2332"/>
</dbReference>
<dbReference type="InterPro" id="IPR010497">
    <property type="entry name" value="Epoxide_hydro_N"/>
</dbReference>
<dbReference type="PANTHER" id="PTHR21661">
    <property type="entry name" value="EPOXIDE HYDROLASE 1-RELATED"/>
    <property type="match status" value="1"/>
</dbReference>
<evidence type="ECO:0000313" key="8">
    <source>
        <dbReference type="WBParaSite" id="L893_g2332.t1"/>
    </source>
</evidence>
<protein>
    <recommendedName>
        <fullName evidence="4">Epoxide hydrolase</fullName>
        <ecNumber evidence="4">3.3.2.9</ecNumber>
    </recommendedName>
</protein>
<keyword evidence="2 4" id="KW-0058">Aromatic hydrocarbons catabolism</keyword>
<comment type="similarity">
    <text evidence="1 4">Belongs to the peptidase S33 family.</text>
</comment>
<dbReference type="InterPro" id="IPR029058">
    <property type="entry name" value="AB_hydrolase_fold"/>
</dbReference>
<feature type="domain" description="Epoxide hydrolase N-terminal" evidence="6">
    <location>
        <begin position="48"/>
        <end position="157"/>
    </location>
</feature>
<feature type="signal peptide" evidence="5">
    <location>
        <begin position="1"/>
        <end position="20"/>
    </location>
</feature>
<evidence type="ECO:0000256" key="4">
    <source>
        <dbReference type="PIRNR" id="PIRNR001112"/>
    </source>
</evidence>
<evidence type="ECO:0000313" key="7">
    <source>
        <dbReference type="Proteomes" id="UP000095287"/>
    </source>
</evidence>
<evidence type="ECO:0000256" key="2">
    <source>
        <dbReference type="ARBA" id="ARBA00022797"/>
    </source>
</evidence>
<evidence type="ECO:0000256" key="3">
    <source>
        <dbReference type="ARBA" id="ARBA00022801"/>
    </source>
</evidence>
<dbReference type="SUPFAM" id="SSF53474">
    <property type="entry name" value="alpha/beta-Hydrolases"/>
    <property type="match status" value="1"/>
</dbReference>
<comment type="catalytic activity">
    <reaction evidence="4">
        <text>cis-stilbene oxide + H2O = (1R,2R)-hydrobenzoin</text>
        <dbReference type="Rhea" id="RHEA:23900"/>
        <dbReference type="ChEBI" id="CHEBI:15377"/>
        <dbReference type="ChEBI" id="CHEBI:50004"/>
        <dbReference type="ChEBI" id="CHEBI:50014"/>
        <dbReference type="EC" id="3.3.2.9"/>
    </reaction>
</comment>
<keyword evidence="5" id="KW-0732">Signal</keyword>
<sequence>MWKYGAVVFLVAISFKLLLDHEFPRKPPKFEKDDYFGEGAVHADDETIHDFSISIDPSQLEDLKERVRMGRQRLQAPLEGSNFEFGFNTAYLKNLTETWLKYDWKQHEYFLNTFQHYRTELEGLLLHFTRTSFSPKKNEKKLPIILIHGYPSSFWDFYKVIPILANPGRFGFDFGGKGQIVFDVVVPSIPGFAWSEGPSKQGFGFIECARVYSKLMERLGHKKYFVFGMGDLGVEIATALAHISPDSVWGLQVANPYISPLQDAQVFAESVLTFLAPNLYLDEREQEVILPLDRQISSFLDHFGFFMIQKTRPDSLSVAVNDSPLGLASWLLDRFALGIHRNYTSHPQGWLQNSLTVDELLTEVHIYWLTGTLPHAARFFRNSYEHPLYRETMRASLNISTAVLVLPSTSYTSPRHTLSRRYTNLVRYTIGGKGGDFPALQESRFVAQEIFSFVEELTS</sequence>
<dbReference type="InterPro" id="IPR016292">
    <property type="entry name" value="Epoxide_hydrolase"/>
</dbReference>